<reference evidence="1" key="1">
    <citation type="submission" date="2014-11" db="EMBL/GenBank/DDBJ databases">
        <authorList>
            <person name="Amaro Gonzalez C."/>
        </authorList>
    </citation>
    <scope>NUCLEOTIDE SEQUENCE</scope>
</reference>
<name>A0A0E9W4R6_ANGAN</name>
<evidence type="ECO:0000313" key="1">
    <source>
        <dbReference type="EMBL" id="JAH84483.1"/>
    </source>
</evidence>
<reference evidence="1" key="2">
    <citation type="journal article" date="2015" name="Fish Shellfish Immunol.">
        <title>Early steps in the European eel (Anguilla anguilla)-Vibrio vulnificus interaction in the gills: Role of the RtxA13 toxin.</title>
        <authorList>
            <person name="Callol A."/>
            <person name="Pajuelo D."/>
            <person name="Ebbesson L."/>
            <person name="Teles M."/>
            <person name="MacKenzie S."/>
            <person name="Amaro C."/>
        </authorList>
    </citation>
    <scope>NUCLEOTIDE SEQUENCE</scope>
</reference>
<protein>
    <submittedName>
        <fullName evidence="1">Uncharacterized protein</fullName>
    </submittedName>
</protein>
<sequence>MEIRFVDMVNLVGEWRGLGGESRASRVISNNAQCFTVVWQG</sequence>
<dbReference type="AlphaFoldDB" id="A0A0E9W4R6"/>
<organism evidence="1">
    <name type="scientific">Anguilla anguilla</name>
    <name type="common">European freshwater eel</name>
    <name type="synonym">Muraena anguilla</name>
    <dbReference type="NCBI Taxonomy" id="7936"/>
    <lineage>
        <taxon>Eukaryota</taxon>
        <taxon>Metazoa</taxon>
        <taxon>Chordata</taxon>
        <taxon>Craniata</taxon>
        <taxon>Vertebrata</taxon>
        <taxon>Euteleostomi</taxon>
        <taxon>Actinopterygii</taxon>
        <taxon>Neopterygii</taxon>
        <taxon>Teleostei</taxon>
        <taxon>Anguilliformes</taxon>
        <taxon>Anguillidae</taxon>
        <taxon>Anguilla</taxon>
    </lineage>
</organism>
<accession>A0A0E9W4R6</accession>
<proteinExistence type="predicted"/>
<dbReference type="EMBL" id="GBXM01024094">
    <property type="protein sequence ID" value="JAH84483.1"/>
    <property type="molecule type" value="Transcribed_RNA"/>
</dbReference>